<gene>
    <name evidence="2" type="ORF">A3864_18405</name>
</gene>
<feature type="transmembrane region" description="Helical" evidence="1">
    <location>
        <begin position="90"/>
        <end position="107"/>
    </location>
</feature>
<protein>
    <submittedName>
        <fullName evidence="2">Uncharacterized protein</fullName>
    </submittedName>
</protein>
<dbReference type="AlphaFoldDB" id="A0AAX1Q4R7"/>
<keyword evidence="1" id="KW-0812">Transmembrane</keyword>
<feature type="transmembrane region" description="Helical" evidence="1">
    <location>
        <begin position="6"/>
        <end position="24"/>
    </location>
</feature>
<feature type="transmembrane region" description="Helical" evidence="1">
    <location>
        <begin position="33"/>
        <end position="52"/>
    </location>
</feature>
<keyword evidence="1" id="KW-1133">Transmembrane helix</keyword>
<dbReference type="Proteomes" id="UP000250174">
    <property type="component" value="Unassembled WGS sequence"/>
</dbReference>
<organism evidence="2 3">
    <name type="scientific">Priestia endophytica</name>
    <dbReference type="NCBI Taxonomy" id="135735"/>
    <lineage>
        <taxon>Bacteria</taxon>
        <taxon>Bacillati</taxon>
        <taxon>Bacillota</taxon>
        <taxon>Bacilli</taxon>
        <taxon>Bacillales</taxon>
        <taxon>Bacillaceae</taxon>
        <taxon>Priestia</taxon>
    </lineage>
</organism>
<feature type="transmembrane region" description="Helical" evidence="1">
    <location>
        <begin position="58"/>
        <end position="78"/>
    </location>
</feature>
<accession>A0AAX1Q4R7</accession>
<dbReference type="EMBL" id="LVYK01000046">
    <property type="protein sequence ID" value="RAS74523.1"/>
    <property type="molecule type" value="Genomic_DNA"/>
</dbReference>
<keyword evidence="1" id="KW-0472">Membrane</keyword>
<dbReference type="RefSeq" id="WP_113765886.1">
    <property type="nucleotide sequence ID" value="NZ_LVYK01000046.1"/>
</dbReference>
<sequence>MFFIMFLFGLVVGLALYLLTYVFVKKIENRRRVLTVTIIGLLSLLGSIFAAYRGDTMGYGITFLISSLGILVVGFLLTLFEKSVVWKKSVFTFVILFVVVSSFRMYMNQVDYWIIKETKVFSEEEESYLQLLQKDPTIQGYKAFKQVVVLSLGEEMAGDNIEVLEEILPELRSKRSTIAQTKRILLSLLA</sequence>
<proteinExistence type="predicted"/>
<name>A0AAX1Q4R7_9BACI</name>
<evidence type="ECO:0000313" key="3">
    <source>
        <dbReference type="Proteomes" id="UP000250174"/>
    </source>
</evidence>
<reference evidence="2 3" key="1">
    <citation type="submission" date="2016-03" db="EMBL/GenBank/DDBJ databases">
        <title>Comparison of Bacillus endophyticus and B. anthracis characteristics using whole genome sequence analysis and microbiological techniques.</title>
        <authorList>
            <person name="Lekota K.E."/>
            <person name="Mafofo J."/>
            <person name="Rees J."/>
            <person name="Muchadeyi F.C."/>
            <person name="Madoroba E."/>
            <person name="Van Heerden H."/>
        </authorList>
    </citation>
    <scope>NUCLEOTIDE SEQUENCE [LARGE SCALE GENOMIC DNA]</scope>
    <source>
        <strain evidence="2 3">3631_10C</strain>
    </source>
</reference>
<comment type="caution">
    <text evidence="2">The sequence shown here is derived from an EMBL/GenBank/DDBJ whole genome shotgun (WGS) entry which is preliminary data.</text>
</comment>
<evidence type="ECO:0000313" key="2">
    <source>
        <dbReference type="EMBL" id="RAS74523.1"/>
    </source>
</evidence>
<evidence type="ECO:0000256" key="1">
    <source>
        <dbReference type="SAM" id="Phobius"/>
    </source>
</evidence>